<accession>A0A8H3HE54</accession>
<dbReference type="Pfam" id="PF00172">
    <property type="entry name" value="Zn_clus"/>
    <property type="match status" value="1"/>
</dbReference>
<dbReference type="AlphaFoldDB" id="A0A8H3HE54"/>
<dbReference type="InterPro" id="IPR021858">
    <property type="entry name" value="Fun_TF"/>
</dbReference>
<protein>
    <recommendedName>
        <fullName evidence="3">Zn(2)-C6 fungal-type domain-containing protein</fullName>
    </recommendedName>
</protein>
<dbReference type="Gene3D" id="4.10.240.10">
    <property type="entry name" value="Zn(2)-C6 fungal-type DNA-binding domain"/>
    <property type="match status" value="1"/>
</dbReference>
<dbReference type="PANTHER" id="PTHR37534:SF46">
    <property type="entry name" value="ZN(II)2CYS6 TRANSCRIPTION FACTOR (EUROFUNG)"/>
    <property type="match status" value="1"/>
</dbReference>
<dbReference type="SMART" id="SM00066">
    <property type="entry name" value="GAL4"/>
    <property type="match status" value="1"/>
</dbReference>
<dbReference type="GO" id="GO:0008270">
    <property type="term" value="F:zinc ion binding"/>
    <property type="evidence" value="ECO:0007669"/>
    <property type="project" value="InterPro"/>
</dbReference>
<dbReference type="InterPro" id="IPR001138">
    <property type="entry name" value="Zn2Cys6_DnaBD"/>
</dbReference>
<reference evidence="4" key="1">
    <citation type="submission" date="2021-01" db="EMBL/GenBank/DDBJ databases">
        <authorList>
            <person name="Kaushik A."/>
        </authorList>
    </citation>
    <scope>NUCLEOTIDE SEQUENCE</scope>
    <source>
        <strain evidence="4">AG4-R118</strain>
    </source>
</reference>
<organism evidence="4 5">
    <name type="scientific">Rhizoctonia solani</name>
    <dbReference type="NCBI Taxonomy" id="456999"/>
    <lineage>
        <taxon>Eukaryota</taxon>
        <taxon>Fungi</taxon>
        <taxon>Dikarya</taxon>
        <taxon>Basidiomycota</taxon>
        <taxon>Agaricomycotina</taxon>
        <taxon>Agaricomycetes</taxon>
        <taxon>Cantharellales</taxon>
        <taxon>Ceratobasidiaceae</taxon>
        <taxon>Rhizoctonia</taxon>
    </lineage>
</organism>
<gene>
    <name evidence="4" type="ORF">RDB_LOCUS158201</name>
</gene>
<dbReference type="GO" id="GO:0005634">
    <property type="term" value="C:nucleus"/>
    <property type="evidence" value="ECO:0007669"/>
    <property type="project" value="UniProtKB-SubCell"/>
</dbReference>
<comment type="subcellular location">
    <subcellularLocation>
        <location evidence="1">Nucleus</location>
    </subcellularLocation>
</comment>
<evidence type="ECO:0000256" key="1">
    <source>
        <dbReference type="ARBA" id="ARBA00004123"/>
    </source>
</evidence>
<dbReference type="GO" id="GO:0000981">
    <property type="term" value="F:DNA-binding transcription factor activity, RNA polymerase II-specific"/>
    <property type="evidence" value="ECO:0007669"/>
    <property type="project" value="InterPro"/>
</dbReference>
<dbReference type="PANTHER" id="PTHR37534">
    <property type="entry name" value="TRANSCRIPTIONAL ACTIVATOR PROTEIN UGA3"/>
    <property type="match status" value="1"/>
</dbReference>
<dbReference type="PROSITE" id="PS50048">
    <property type="entry name" value="ZN2_CY6_FUNGAL_2"/>
    <property type="match status" value="1"/>
</dbReference>
<feature type="domain" description="Zn(2)-C6 fungal-type" evidence="3">
    <location>
        <begin position="9"/>
        <end position="37"/>
    </location>
</feature>
<dbReference type="SUPFAM" id="SSF57701">
    <property type="entry name" value="Zn2/Cys6 DNA-binding domain"/>
    <property type="match status" value="1"/>
</dbReference>
<evidence type="ECO:0000313" key="4">
    <source>
        <dbReference type="EMBL" id="CAE6504763.1"/>
    </source>
</evidence>
<dbReference type="EMBL" id="CAJMWX010001766">
    <property type="protein sequence ID" value="CAE6504763.1"/>
    <property type="molecule type" value="Genomic_DNA"/>
</dbReference>
<evidence type="ECO:0000256" key="2">
    <source>
        <dbReference type="ARBA" id="ARBA00023242"/>
    </source>
</evidence>
<sequence length="604" mass="67625">MASTRSATGCLVCKSKRKKCDETKPNCLRCQKSRIECPGYIFVQDPNRPNRKPRTLPAPRTMVSRPRATTLGGTHFTNTEEPDLQLQGLPPLDFDLITSEVSHSVLSSSVTAIIGTSSKAYSLGNSSTLHASTVNTANCDRMLTSPSVSPAIPMTPGQASLLAALFSLGQPPDLDQRSQLSINSIPNTSISTLLTWPRSNTKRQDNIMMHRSGDPEEAVSIMYRQPVLDRTVESNALPFVLQAYTAWLSRLALDPLKVTGIVHDVVFEHFGDGEQSRLIITLLANIGSRVGSAELVEGQCNVLISALQTAVRRRLGAIKSYPHPKTSTLIKALESIIEALTIYFYAGRINEAMTLRKEAALIVRRLCPGPPNSPIDLHSLLQHPLSCLQRYAKTDIVSSIITDMPMLLRYETVVPDSHPSNSYASIQSDGIIQWLYGIPNQLLMLLAKIKTMRQDGFKPNEEMVTSLEREIRELRPYGGSSSERFLAIMQLLVQECWRQTAYVYLYMAVCGDACDTPRVKEALKRYINLLNRTQPGRLPDEFLILTLHLMIPATLRQCDREVVKQRILEYYKRDRTNVGHGLIMRFTKDYWTRVDAEGDQFYSL</sequence>
<proteinExistence type="predicted"/>
<dbReference type="CDD" id="cd00067">
    <property type="entry name" value="GAL4"/>
    <property type="match status" value="1"/>
</dbReference>
<evidence type="ECO:0000259" key="3">
    <source>
        <dbReference type="PROSITE" id="PS50048"/>
    </source>
</evidence>
<dbReference type="Pfam" id="PF11951">
    <property type="entry name" value="Fungal_trans_2"/>
    <property type="match status" value="1"/>
</dbReference>
<keyword evidence="2" id="KW-0539">Nucleus</keyword>
<name>A0A8H3HE54_9AGAM</name>
<dbReference type="InterPro" id="IPR036864">
    <property type="entry name" value="Zn2-C6_fun-type_DNA-bd_sf"/>
</dbReference>
<evidence type="ECO:0000313" key="5">
    <source>
        <dbReference type="Proteomes" id="UP000663888"/>
    </source>
</evidence>
<dbReference type="PROSITE" id="PS00463">
    <property type="entry name" value="ZN2_CY6_FUNGAL_1"/>
    <property type="match status" value="1"/>
</dbReference>
<comment type="caution">
    <text evidence="4">The sequence shown here is derived from an EMBL/GenBank/DDBJ whole genome shotgun (WGS) entry which is preliminary data.</text>
</comment>
<dbReference type="Proteomes" id="UP000663888">
    <property type="component" value="Unassembled WGS sequence"/>
</dbReference>